<evidence type="ECO:0000313" key="1">
    <source>
        <dbReference type="EMBL" id="SLM63391.1"/>
    </source>
</evidence>
<organism evidence="1 2">
    <name type="scientific">Dickeya aquatica</name>
    <dbReference type="NCBI Taxonomy" id="1401087"/>
    <lineage>
        <taxon>Bacteria</taxon>
        <taxon>Pseudomonadati</taxon>
        <taxon>Pseudomonadota</taxon>
        <taxon>Gammaproteobacteria</taxon>
        <taxon>Enterobacterales</taxon>
        <taxon>Pectobacteriaceae</taxon>
        <taxon>Dickeya</taxon>
    </lineage>
</organism>
<dbReference type="EMBL" id="LT615367">
    <property type="protein sequence ID" value="SLM63391.1"/>
    <property type="molecule type" value="Genomic_DNA"/>
</dbReference>
<name>A0A375ABR7_9GAMM</name>
<sequence>MQQAGFSARFSITISHDCHIGQKRHLHTFQAVPEPAIQPETFPSSAADGAIFSPRNNKLCFSIHYQA</sequence>
<reference evidence="1 2" key="1">
    <citation type="submission" date="2016-09" db="EMBL/GenBank/DDBJ databases">
        <authorList>
            <person name="Reverchon S."/>
            <person name="Nasser W."/>
            <person name="Leonard S."/>
            <person name="Brochier C."/>
            <person name="Duprey A."/>
        </authorList>
    </citation>
    <scope>NUCLEOTIDE SEQUENCE [LARGE SCALE GENOMIC DNA]</scope>
    <source>
        <strain evidence="1 2">174/2</strain>
    </source>
</reference>
<keyword evidence="2" id="KW-1185">Reference proteome</keyword>
<gene>
    <name evidence="1" type="ORF">DAQ1742_02512</name>
</gene>
<protein>
    <submittedName>
        <fullName evidence="1">Uncharacterized protein</fullName>
    </submittedName>
</protein>
<accession>A0A375ABR7</accession>
<proteinExistence type="predicted"/>
<evidence type="ECO:0000313" key="2">
    <source>
        <dbReference type="Proteomes" id="UP000294820"/>
    </source>
</evidence>
<dbReference type="KEGG" id="daq:DAQ1742_02512"/>
<dbReference type="Proteomes" id="UP000294820">
    <property type="component" value="Chromosome 1"/>
</dbReference>
<dbReference type="AlphaFoldDB" id="A0A375ABR7"/>